<accession>A0A0F8X840</accession>
<feature type="non-terminal residue" evidence="2">
    <location>
        <position position="1"/>
    </location>
</feature>
<name>A0A0F8X840_9ZZZZ</name>
<dbReference type="PANTHER" id="PTHR32114:SF2">
    <property type="entry name" value="ABC TRANSPORTER ABCH.3"/>
    <property type="match status" value="1"/>
</dbReference>
<feature type="coiled-coil region" evidence="1">
    <location>
        <begin position="50"/>
        <end position="91"/>
    </location>
</feature>
<protein>
    <recommendedName>
        <fullName evidence="3">RecF/RecN/SMC N-terminal domain-containing protein</fullName>
    </recommendedName>
</protein>
<evidence type="ECO:0008006" key="3">
    <source>
        <dbReference type="Google" id="ProtNLM"/>
    </source>
</evidence>
<keyword evidence="1" id="KW-0175">Coiled coil</keyword>
<comment type="caution">
    <text evidence="2">The sequence shown here is derived from an EMBL/GenBank/DDBJ whole genome shotgun (WGS) entry which is preliminary data.</text>
</comment>
<evidence type="ECO:0000256" key="1">
    <source>
        <dbReference type="SAM" id="Coils"/>
    </source>
</evidence>
<gene>
    <name evidence="2" type="ORF">LCGC14_3057650</name>
</gene>
<dbReference type="SUPFAM" id="SSF52540">
    <property type="entry name" value="P-loop containing nucleoside triphosphate hydrolases"/>
    <property type="match status" value="1"/>
</dbReference>
<dbReference type="PANTHER" id="PTHR32114">
    <property type="entry name" value="ABC TRANSPORTER ABCH.3"/>
    <property type="match status" value="1"/>
</dbReference>
<evidence type="ECO:0000313" key="2">
    <source>
        <dbReference type="EMBL" id="KKK57125.1"/>
    </source>
</evidence>
<sequence>EEGAKRTVVMVLEENALNHELQEAEERYDPNIDAEHAAAIEALDDSREVWRACNDEVIRLQTEVKNLEKQIEELEGQRNTLEVLKEGIAEKQALIADWRYLERACGPDGIQALELDAMGPGIAEVANRLLAAAYGNRFQIEFRTTRIGGTGSKKKQIEDFQIVVFDSEDGGEQLLETLSGGESVWVKRAIYDAFGIVRDRNTGQRFLTAMQDEADGALDTDARIAYFRMLEAAHQESGRHHSIVITHSQEAQEMVSQRIVMRDLRAPEKGAG</sequence>
<proteinExistence type="predicted"/>
<reference evidence="2" key="1">
    <citation type="journal article" date="2015" name="Nature">
        <title>Complex archaea that bridge the gap between prokaryotes and eukaryotes.</title>
        <authorList>
            <person name="Spang A."/>
            <person name="Saw J.H."/>
            <person name="Jorgensen S.L."/>
            <person name="Zaremba-Niedzwiedzka K."/>
            <person name="Martijn J."/>
            <person name="Lind A.E."/>
            <person name="van Eijk R."/>
            <person name="Schleper C."/>
            <person name="Guy L."/>
            <person name="Ettema T.J."/>
        </authorList>
    </citation>
    <scope>NUCLEOTIDE SEQUENCE</scope>
</reference>
<dbReference type="InterPro" id="IPR027417">
    <property type="entry name" value="P-loop_NTPase"/>
</dbReference>
<dbReference type="EMBL" id="LAZR01064643">
    <property type="protein sequence ID" value="KKK57125.1"/>
    <property type="molecule type" value="Genomic_DNA"/>
</dbReference>
<dbReference type="AlphaFoldDB" id="A0A0F8X840"/>
<dbReference type="Gene3D" id="3.40.50.300">
    <property type="entry name" value="P-loop containing nucleotide triphosphate hydrolases"/>
    <property type="match status" value="1"/>
</dbReference>
<organism evidence="2">
    <name type="scientific">marine sediment metagenome</name>
    <dbReference type="NCBI Taxonomy" id="412755"/>
    <lineage>
        <taxon>unclassified sequences</taxon>
        <taxon>metagenomes</taxon>
        <taxon>ecological metagenomes</taxon>
    </lineage>
</organism>